<dbReference type="RefSeq" id="WP_220617718.1">
    <property type="nucleotide sequence ID" value="NZ_RKLR01000002.1"/>
</dbReference>
<keyword evidence="2" id="KW-0812">Transmembrane</keyword>
<protein>
    <recommendedName>
        <fullName evidence="3">DUF7577 domain-containing protein</fullName>
    </recommendedName>
</protein>
<reference evidence="4 5" key="1">
    <citation type="submission" date="2021-06" db="EMBL/GenBank/DDBJ databases">
        <title>Halomicroarcula sp. a new haloarchaeum isolated from saline soil.</title>
        <authorList>
            <person name="Duran-Viseras A."/>
            <person name="Sanchez-Porro C."/>
            <person name="Ventosa A."/>
        </authorList>
    </citation>
    <scope>NUCLEOTIDE SEQUENCE [LARGE SCALE GENOMIC DNA]</scope>
    <source>
        <strain evidence="4 5">F13</strain>
    </source>
</reference>
<dbReference type="InterPro" id="IPR055999">
    <property type="entry name" value="DUF7577"/>
</dbReference>
<accession>A0AAW4PNM2</accession>
<dbReference type="EMBL" id="RKLR01000002">
    <property type="protein sequence ID" value="MBX0322735.1"/>
    <property type="molecule type" value="Genomic_DNA"/>
</dbReference>
<name>A0AAW4PNM2_9EURY</name>
<sequence length="82" mass="9289">METWVWLTAYVVGFGLLQVLLYRYFRRGDPSPETTEGRVDRTGGPGPQAPDSQGVVHCDHCGTDNEAHRMVRYCRSCTESLR</sequence>
<dbReference type="AlphaFoldDB" id="A0AAW4PNM2"/>
<comment type="caution">
    <text evidence="4">The sequence shown here is derived from an EMBL/GenBank/DDBJ whole genome shotgun (WGS) entry which is preliminary data.</text>
</comment>
<evidence type="ECO:0000259" key="3">
    <source>
        <dbReference type="Pfam" id="PF24463"/>
    </source>
</evidence>
<evidence type="ECO:0000313" key="5">
    <source>
        <dbReference type="Proteomes" id="UP001430377"/>
    </source>
</evidence>
<gene>
    <name evidence="4" type="ORF">EGH21_06795</name>
</gene>
<keyword evidence="2" id="KW-1133">Transmembrane helix</keyword>
<evidence type="ECO:0000256" key="2">
    <source>
        <dbReference type="SAM" id="Phobius"/>
    </source>
</evidence>
<dbReference type="Pfam" id="PF24463">
    <property type="entry name" value="DUF7577"/>
    <property type="match status" value="1"/>
</dbReference>
<keyword evidence="2" id="KW-0472">Membrane</keyword>
<dbReference type="Proteomes" id="UP001430377">
    <property type="component" value="Unassembled WGS sequence"/>
</dbReference>
<organism evidence="4 5">
    <name type="scientific">Haloarcula rubra</name>
    <dbReference type="NCBI Taxonomy" id="2487747"/>
    <lineage>
        <taxon>Archaea</taxon>
        <taxon>Methanobacteriati</taxon>
        <taxon>Methanobacteriota</taxon>
        <taxon>Stenosarchaea group</taxon>
        <taxon>Halobacteria</taxon>
        <taxon>Halobacteriales</taxon>
        <taxon>Haloarculaceae</taxon>
        <taxon>Haloarcula</taxon>
    </lineage>
</organism>
<evidence type="ECO:0000313" key="4">
    <source>
        <dbReference type="EMBL" id="MBX0322735.1"/>
    </source>
</evidence>
<feature type="domain" description="DUF7577" evidence="3">
    <location>
        <begin position="54"/>
        <end position="82"/>
    </location>
</feature>
<proteinExistence type="predicted"/>
<evidence type="ECO:0000256" key="1">
    <source>
        <dbReference type="SAM" id="MobiDB-lite"/>
    </source>
</evidence>
<feature type="transmembrane region" description="Helical" evidence="2">
    <location>
        <begin position="6"/>
        <end position="25"/>
    </location>
</feature>
<feature type="region of interest" description="Disordered" evidence="1">
    <location>
        <begin position="28"/>
        <end position="54"/>
    </location>
</feature>
<feature type="compositionally biased region" description="Basic and acidic residues" evidence="1">
    <location>
        <begin position="28"/>
        <end position="41"/>
    </location>
</feature>
<keyword evidence="5" id="KW-1185">Reference proteome</keyword>